<dbReference type="Proteomes" id="UP000199651">
    <property type="component" value="Unassembled WGS sequence"/>
</dbReference>
<gene>
    <name evidence="3" type="ORF">SAMN05192558_107328</name>
</gene>
<dbReference type="InterPro" id="IPR042099">
    <property type="entry name" value="ANL_N_sf"/>
</dbReference>
<dbReference type="GO" id="GO:0031177">
    <property type="term" value="F:phosphopantetheine binding"/>
    <property type="evidence" value="ECO:0007669"/>
    <property type="project" value="TreeGrafter"/>
</dbReference>
<dbReference type="SUPFAM" id="SSF56801">
    <property type="entry name" value="Acetyl-CoA synthetase-like"/>
    <property type="match status" value="1"/>
</dbReference>
<dbReference type="AlphaFoldDB" id="A0A1H0R728"/>
<feature type="domain" description="AMP-dependent synthetase/ligase" evidence="1">
    <location>
        <begin position="16"/>
        <end position="350"/>
    </location>
</feature>
<dbReference type="PANTHER" id="PTHR45527">
    <property type="entry name" value="NONRIBOSOMAL PEPTIDE SYNTHETASE"/>
    <property type="match status" value="1"/>
</dbReference>
<evidence type="ECO:0000259" key="1">
    <source>
        <dbReference type="Pfam" id="PF00501"/>
    </source>
</evidence>
<organism evidence="3 4">
    <name type="scientific">Actinokineospora alba</name>
    <dbReference type="NCBI Taxonomy" id="504798"/>
    <lineage>
        <taxon>Bacteria</taxon>
        <taxon>Bacillati</taxon>
        <taxon>Actinomycetota</taxon>
        <taxon>Actinomycetes</taxon>
        <taxon>Pseudonocardiales</taxon>
        <taxon>Pseudonocardiaceae</taxon>
        <taxon>Actinokineospora</taxon>
    </lineage>
</organism>
<dbReference type="PROSITE" id="PS00455">
    <property type="entry name" value="AMP_BINDING"/>
    <property type="match status" value="1"/>
</dbReference>
<dbReference type="GO" id="GO:0043041">
    <property type="term" value="P:amino acid activation for nonribosomal peptide biosynthetic process"/>
    <property type="evidence" value="ECO:0007669"/>
    <property type="project" value="TreeGrafter"/>
</dbReference>
<sequence>MRPTDRSAPRSLVHRFQARAARRPGATALVWRHTEVDYGGLHRLARAAYARLDALGLPPGAPVGVLAAKSPDAIALVLALLAQRRPFLLPSPTLAEPTLRALFAQAGCVAVLSTEQGRPLVDHVIATDGDGPELPTASDPDEVGFMLTTSGSTGLPKVVPLSTGATARFADWAAAEFDIGPHRTVLSYAPLNFDLSLLDLWTTLAAGGRVVLAEADHSTRGAYLLDLLVAHEVNVVQAVPMFFQLLADHTRTPVSTVDHVIVTGDVLPERCLAALPDLFPNARLHNLYGCTETNDSFLHEIDPGAGVPVPLGKPISGVDAVLVDSDGAVIDGPGVGELHVRTPFQTAGYLDPALDADRFGPGPGGRAGRYFRSGDLVRRHPDGQLTLEGRTDFQVKVRGVRINPQEVERVLLAHPDVAEAAVLALPDPVAGTALHAFVGRRDRSLNSLAVRKHCADRLPRQAIPSAVHLLDTPLPRTATGKPDRARITRDHVEKGT</sequence>
<dbReference type="GO" id="GO:0044550">
    <property type="term" value="P:secondary metabolite biosynthetic process"/>
    <property type="evidence" value="ECO:0007669"/>
    <property type="project" value="TreeGrafter"/>
</dbReference>
<accession>A0A1H0R728</accession>
<evidence type="ECO:0000313" key="4">
    <source>
        <dbReference type="Proteomes" id="UP000199651"/>
    </source>
</evidence>
<evidence type="ECO:0000259" key="2">
    <source>
        <dbReference type="Pfam" id="PF13193"/>
    </source>
</evidence>
<evidence type="ECO:0000313" key="3">
    <source>
        <dbReference type="EMBL" id="SDP25225.1"/>
    </source>
</evidence>
<feature type="domain" description="AMP-binding enzyme C-terminal" evidence="2">
    <location>
        <begin position="406"/>
        <end position="481"/>
    </location>
</feature>
<dbReference type="EMBL" id="FNJB01000007">
    <property type="protein sequence ID" value="SDP25225.1"/>
    <property type="molecule type" value="Genomic_DNA"/>
</dbReference>
<name>A0A1H0R728_9PSEU</name>
<dbReference type="GO" id="GO:0005737">
    <property type="term" value="C:cytoplasm"/>
    <property type="evidence" value="ECO:0007669"/>
    <property type="project" value="TreeGrafter"/>
</dbReference>
<protein>
    <submittedName>
        <fullName evidence="3">Amino acid adenylation domain-containing protein</fullName>
    </submittedName>
</protein>
<dbReference type="InterPro" id="IPR025110">
    <property type="entry name" value="AMP-bd_C"/>
</dbReference>
<dbReference type="Pfam" id="PF00501">
    <property type="entry name" value="AMP-binding"/>
    <property type="match status" value="1"/>
</dbReference>
<dbReference type="InterPro" id="IPR000873">
    <property type="entry name" value="AMP-dep_synth/lig_dom"/>
</dbReference>
<dbReference type="Gene3D" id="3.30.300.30">
    <property type="match status" value="1"/>
</dbReference>
<dbReference type="Gene3D" id="3.40.50.12780">
    <property type="entry name" value="N-terminal domain of ligase-like"/>
    <property type="match status" value="1"/>
</dbReference>
<dbReference type="Pfam" id="PF13193">
    <property type="entry name" value="AMP-binding_C"/>
    <property type="match status" value="1"/>
</dbReference>
<keyword evidence="4" id="KW-1185">Reference proteome</keyword>
<dbReference type="STRING" id="504798.SAMN05421871_104327"/>
<dbReference type="PANTHER" id="PTHR45527:SF1">
    <property type="entry name" value="FATTY ACID SYNTHASE"/>
    <property type="match status" value="1"/>
</dbReference>
<reference evidence="4" key="1">
    <citation type="submission" date="2016-10" db="EMBL/GenBank/DDBJ databases">
        <authorList>
            <person name="Varghese N."/>
            <person name="Submissions S."/>
        </authorList>
    </citation>
    <scope>NUCLEOTIDE SEQUENCE [LARGE SCALE GENOMIC DNA]</scope>
    <source>
        <strain evidence="4">IBRC-M 10655</strain>
    </source>
</reference>
<proteinExistence type="predicted"/>
<dbReference type="RefSeq" id="WP_228770016.1">
    <property type="nucleotide sequence ID" value="NZ_FNDV01000004.1"/>
</dbReference>
<dbReference type="InterPro" id="IPR045851">
    <property type="entry name" value="AMP-bd_C_sf"/>
</dbReference>
<dbReference type="InterPro" id="IPR020845">
    <property type="entry name" value="AMP-binding_CS"/>
</dbReference>